<name>A0A523UWT1_UNCAE</name>
<dbReference type="PANTHER" id="PTHR35526:SF6">
    <property type="entry name" value="SLR1861 PROTEIN"/>
    <property type="match status" value="1"/>
</dbReference>
<accession>A0A523UWT1</accession>
<dbReference type="InterPro" id="IPR036890">
    <property type="entry name" value="HATPase_C_sf"/>
</dbReference>
<dbReference type="GO" id="GO:0004674">
    <property type="term" value="F:protein serine/threonine kinase activity"/>
    <property type="evidence" value="ECO:0007669"/>
    <property type="project" value="UniProtKB-KW"/>
</dbReference>
<proteinExistence type="predicted"/>
<dbReference type="SUPFAM" id="SSF55874">
    <property type="entry name" value="ATPase domain of HSP90 chaperone/DNA topoisomerase II/histidine kinase"/>
    <property type="match status" value="1"/>
</dbReference>
<dbReference type="InterPro" id="IPR050267">
    <property type="entry name" value="Anti-sigma-factor_SerPK"/>
</dbReference>
<sequence>MEKQTSSITLEASLENLGTINSFIHKWAKKASLSTHSENELLLAAEEVYINIVRYAYPESLGKVTIHCRIDEDSLVLKIKDEGIPFNPLQLPEPHLVSCLKERKVGGLGVFLMRRFADNVKYEKQGKYNVLTLVKSKKRDTEYQEGESRENRGS</sequence>
<dbReference type="Pfam" id="PF13581">
    <property type="entry name" value="HATPase_c_2"/>
    <property type="match status" value="1"/>
</dbReference>
<dbReference type="InterPro" id="IPR003594">
    <property type="entry name" value="HATPase_dom"/>
</dbReference>
<dbReference type="AlphaFoldDB" id="A0A523UWT1"/>
<evidence type="ECO:0000256" key="1">
    <source>
        <dbReference type="ARBA" id="ARBA00022527"/>
    </source>
</evidence>
<keyword evidence="1" id="KW-0418">Kinase</keyword>
<gene>
    <name evidence="3" type="ORF">E3J59_02525</name>
</gene>
<feature type="domain" description="Histidine kinase/HSP90-like ATPase" evidence="2">
    <location>
        <begin position="11"/>
        <end position="135"/>
    </location>
</feature>
<dbReference type="GO" id="GO:0005524">
    <property type="term" value="F:ATP binding"/>
    <property type="evidence" value="ECO:0007669"/>
    <property type="project" value="UniProtKB-KW"/>
</dbReference>
<keyword evidence="3" id="KW-0547">Nucleotide-binding</keyword>
<dbReference type="Gene3D" id="3.30.565.10">
    <property type="entry name" value="Histidine kinase-like ATPase, C-terminal domain"/>
    <property type="match status" value="1"/>
</dbReference>
<organism evidence="3 4">
    <name type="scientific">Aerophobetes bacterium</name>
    <dbReference type="NCBI Taxonomy" id="2030807"/>
    <lineage>
        <taxon>Bacteria</taxon>
        <taxon>Candidatus Aerophobota</taxon>
    </lineage>
</organism>
<comment type="caution">
    <text evidence="3">The sequence shown here is derived from an EMBL/GenBank/DDBJ whole genome shotgun (WGS) entry which is preliminary data.</text>
</comment>
<evidence type="ECO:0000313" key="4">
    <source>
        <dbReference type="Proteomes" id="UP000320679"/>
    </source>
</evidence>
<keyword evidence="1" id="KW-0808">Transferase</keyword>
<dbReference type="EMBL" id="SOJK01000108">
    <property type="protein sequence ID" value="TET46977.1"/>
    <property type="molecule type" value="Genomic_DNA"/>
</dbReference>
<evidence type="ECO:0000259" key="2">
    <source>
        <dbReference type="Pfam" id="PF13581"/>
    </source>
</evidence>
<evidence type="ECO:0000313" key="3">
    <source>
        <dbReference type="EMBL" id="TET46977.1"/>
    </source>
</evidence>
<protein>
    <submittedName>
        <fullName evidence="3">ATP-binding protein</fullName>
    </submittedName>
</protein>
<dbReference type="Proteomes" id="UP000320679">
    <property type="component" value="Unassembled WGS sequence"/>
</dbReference>
<reference evidence="3 4" key="1">
    <citation type="submission" date="2019-03" db="EMBL/GenBank/DDBJ databases">
        <title>Metabolic potential of uncultured bacteria and archaea associated with petroleum seepage in deep-sea sediments.</title>
        <authorList>
            <person name="Dong X."/>
            <person name="Hubert C."/>
        </authorList>
    </citation>
    <scope>NUCLEOTIDE SEQUENCE [LARGE SCALE GENOMIC DNA]</scope>
    <source>
        <strain evidence="3">E29_bin78</strain>
    </source>
</reference>
<keyword evidence="1" id="KW-0723">Serine/threonine-protein kinase</keyword>
<dbReference type="CDD" id="cd16936">
    <property type="entry name" value="HATPase_RsbW-like"/>
    <property type="match status" value="1"/>
</dbReference>
<dbReference type="PANTHER" id="PTHR35526">
    <property type="entry name" value="ANTI-SIGMA-F FACTOR RSBW-RELATED"/>
    <property type="match status" value="1"/>
</dbReference>
<keyword evidence="3" id="KW-0067">ATP-binding</keyword>